<evidence type="ECO:0000313" key="8">
    <source>
        <dbReference type="EMBL" id="KAK0727258.1"/>
    </source>
</evidence>
<proteinExistence type="predicted"/>
<protein>
    <recommendedName>
        <fullName evidence="7">C2H2-type domain-containing protein</fullName>
    </recommendedName>
</protein>
<dbReference type="GO" id="GO:0000981">
    <property type="term" value="F:DNA-binding transcription factor activity, RNA polymerase II-specific"/>
    <property type="evidence" value="ECO:0007669"/>
    <property type="project" value="TreeGrafter"/>
</dbReference>
<dbReference type="FunFam" id="3.30.160.60:FF:000446">
    <property type="entry name" value="Zinc finger protein"/>
    <property type="match status" value="1"/>
</dbReference>
<dbReference type="GeneID" id="85329725"/>
<evidence type="ECO:0000256" key="1">
    <source>
        <dbReference type="ARBA" id="ARBA00022723"/>
    </source>
</evidence>
<feature type="compositionally biased region" description="Polar residues" evidence="6">
    <location>
        <begin position="129"/>
        <end position="154"/>
    </location>
</feature>
<comment type="caution">
    <text evidence="8">The sequence shown here is derived from an EMBL/GenBank/DDBJ whole genome shotgun (WGS) entry which is preliminary data.</text>
</comment>
<feature type="region of interest" description="Disordered" evidence="6">
    <location>
        <begin position="374"/>
        <end position="406"/>
    </location>
</feature>
<evidence type="ECO:0000313" key="9">
    <source>
        <dbReference type="Proteomes" id="UP001172101"/>
    </source>
</evidence>
<feature type="region of interest" description="Disordered" evidence="6">
    <location>
        <begin position="467"/>
        <end position="498"/>
    </location>
</feature>
<dbReference type="SUPFAM" id="SSF57667">
    <property type="entry name" value="beta-beta-alpha zinc fingers"/>
    <property type="match status" value="2"/>
</dbReference>
<accession>A0AA40B3Z3</accession>
<evidence type="ECO:0000256" key="6">
    <source>
        <dbReference type="SAM" id="MobiDB-lite"/>
    </source>
</evidence>
<evidence type="ECO:0000256" key="2">
    <source>
        <dbReference type="ARBA" id="ARBA00022737"/>
    </source>
</evidence>
<dbReference type="InterPro" id="IPR050329">
    <property type="entry name" value="GLI_C2H2-zinc-finger"/>
</dbReference>
<feature type="non-terminal residue" evidence="8">
    <location>
        <position position="498"/>
    </location>
</feature>
<evidence type="ECO:0000256" key="3">
    <source>
        <dbReference type="ARBA" id="ARBA00022771"/>
    </source>
</evidence>
<dbReference type="EMBL" id="JAUIRO010000002">
    <property type="protein sequence ID" value="KAK0727258.1"/>
    <property type="molecule type" value="Genomic_DNA"/>
</dbReference>
<reference evidence="8" key="1">
    <citation type="submission" date="2023-06" db="EMBL/GenBank/DDBJ databases">
        <title>Genome-scale phylogeny and comparative genomics of the fungal order Sordariales.</title>
        <authorList>
            <consortium name="Lawrence Berkeley National Laboratory"/>
            <person name="Hensen N."/>
            <person name="Bonometti L."/>
            <person name="Westerberg I."/>
            <person name="Brannstrom I.O."/>
            <person name="Guillou S."/>
            <person name="Cros-Aarteil S."/>
            <person name="Calhoun S."/>
            <person name="Haridas S."/>
            <person name="Kuo A."/>
            <person name="Mondo S."/>
            <person name="Pangilinan J."/>
            <person name="Riley R."/>
            <person name="LaButti K."/>
            <person name="Andreopoulos B."/>
            <person name="Lipzen A."/>
            <person name="Chen C."/>
            <person name="Yanf M."/>
            <person name="Daum C."/>
            <person name="Ng V."/>
            <person name="Clum A."/>
            <person name="Steindorff A."/>
            <person name="Ohm R."/>
            <person name="Martin F."/>
            <person name="Silar P."/>
            <person name="Natvig D."/>
            <person name="Lalanne C."/>
            <person name="Gautier V."/>
            <person name="Ament-velasquez S.L."/>
            <person name="Kruys A."/>
            <person name="Hutchinson M.I."/>
            <person name="Powell A.J."/>
            <person name="Barry K."/>
            <person name="Miller A.N."/>
            <person name="Grigoriev I.V."/>
            <person name="Debuchy R."/>
            <person name="Gladieux P."/>
            <person name="Thoren M.H."/>
            <person name="Johannesson H."/>
        </authorList>
    </citation>
    <scope>NUCLEOTIDE SEQUENCE</scope>
    <source>
        <strain evidence="8">SMH2392-1A</strain>
    </source>
</reference>
<sequence length="498" mass="55000">KLALTAHPPAPAGWTRWPQPSGGDYVVLDASMMPYDSRPVTSPPVQRPGLAPHFFTSPSFTAATMASVPAPQYQTHGPYGGYTSYSSSSALGSPFKHHHYPERPQLRIMSSKLSTGREPRYSREDRSSVEGSLSPSIKSESQMSAANSTTSNPPSLVRSVEDVSTTPSSQIIFNTPLDALMKTIQSKGETEAGVNEAQPSVEQRLPQIQAFDEKSNQKRFHCNIPGCGKSFYQKTHLDIHIRAHTGERPYTCEVPNCGERFSQLGNLKTHERRHTGARPYSCEMCGKRFAQRGNVRAHMKTHDKTKPYVCRLDNCNKAFTQLGNLKSHQNKFHINTVTALTNKFAALTDYDTVSQADRDLWEYFANLYKNSNKGIKGRGKHRKVEPVAQLSPVPPTPGYPSHSQTPLLSSCHSLPNVLHTPHSVHQSLPFQGLSHPAAYSMSRPNLLLNPSAREAQNGYEMIDAENASVSSSGHGPSTHGPVYDEDHGRELAFGDRIY</sequence>
<dbReference type="PROSITE" id="PS50157">
    <property type="entry name" value="ZINC_FINGER_C2H2_2"/>
    <property type="match status" value="4"/>
</dbReference>
<feature type="domain" description="C2H2-type" evidence="7">
    <location>
        <begin position="220"/>
        <end position="249"/>
    </location>
</feature>
<dbReference type="RefSeq" id="XP_060300114.1">
    <property type="nucleotide sequence ID" value="XM_060446455.1"/>
</dbReference>
<dbReference type="GO" id="GO:0000978">
    <property type="term" value="F:RNA polymerase II cis-regulatory region sequence-specific DNA binding"/>
    <property type="evidence" value="ECO:0007669"/>
    <property type="project" value="UniProtKB-ARBA"/>
</dbReference>
<feature type="domain" description="C2H2-type" evidence="7">
    <location>
        <begin position="308"/>
        <end position="338"/>
    </location>
</feature>
<gene>
    <name evidence="8" type="ORF">B0T26DRAFT_765011</name>
</gene>
<keyword evidence="4" id="KW-0862">Zinc</keyword>
<dbReference type="AlphaFoldDB" id="A0AA40B3Z3"/>
<evidence type="ECO:0000256" key="5">
    <source>
        <dbReference type="PROSITE-ProRule" id="PRU00042"/>
    </source>
</evidence>
<dbReference type="PANTHER" id="PTHR19818:SF139">
    <property type="entry name" value="PAIR-RULE PROTEIN ODD-PAIRED"/>
    <property type="match status" value="1"/>
</dbReference>
<dbReference type="PANTHER" id="PTHR19818">
    <property type="entry name" value="ZINC FINGER PROTEIN ZIC AND GLI"/>
    <property type="match status" value="1"/>
</dbReference>
<dbReference type="FunFam" id="3.30.160.60:FF:000125">
    <property type="entry name" value="Putative zinc finger protein 143"/>
    <property type="match status" value="1"/>
</dbReference>
<dbReference type="GO" id="GO:0045944">
    <property type="term" value="P:positive regulation of transcription by RNA polymerase II"/>
    <property type="evidence" value="ECO:0007669"/>
    <property type="project" value="UniProtKB-ARBA"/>
</dbReference>
<dbReference type="GO" id="GO:0008270">
    <property type="term" value="F:zinc ion binding"/>
    <property type="evidence" value="ECO:0007669"/>
    <property type="project" value="UniProtKB-KW"/>
</dbReference>
<feature type="domain" description="C2H2-type" evidence="7">
    <location>
        <begin position="250"/>
        <end position="279"/>
    </location>
</feature>
<dbReference type="FunFam" id="3.30.160.60:FF:000110">
    <property type="entry name" value="Zinc finger protein-like"/>
    <property type="match status" value="1"/>
</dbReference>
<feature type="domain" description="C2H2-type" evidence="7">
    <location>
        <begin position="280"/>
        <end position="307"/>
    </location>
</feature>
<dbReference type="InterPro" id="IPR036236">
    <property type="entry name" value="Znf_C2H2_sf"/>
</dbReference>
<keyword evidence="2" id="KW-0677">Repeat</keyword>
<dbReference type="Pfam" id="PF00096">
    <property type="entry name" value="zf-C2H2"/>
    <property type="match status" value="4"/>
</dbReference>
<evidence type="ECO:0000256" key="4">
    <source>
        <dbReference type="ARBA" id="ARBA00022833"/>
    </source>
</evidence>
<feature type="region of interest" description="Disordered" evidence="6">
    <location>
        <begin position="93"/>
        <end position="163"/>
    </location>
</feature>
<dbReference type="GO" id="GO:0005634">
    <property type="term" value="C:nucleus"/>
    <property type="evidence" value="ECO:0007669"/>
    <property type="project" value="UniProtKB-ARBA"/>
</dbReference>
<feature type="compositionally biased region" description="Basic and acidic residues" evidence="6">
    <location>
        <begin position="115"/>
        <end position="128"/>
    </location>
</feature>
<organism evidence="8 9">
    <name type="scientific">Lasiosphaeria miniovina</name>
    <dbReference type="NCBI Taxonomy" id="1954250"/>
    <lineage>
        <taxon>Eukaryota</taxon>
        <taxon>Fungi</taxon>
        <taxon>Dikarya</taxon>
        <taxon>Ascomycota</taxon>
        <taxon>Pezizomycotina</taxon>
        <taxon>Sordariomycetes</taxon>
        <taxon>Sordariomycetidae</taxon>
        <taxon>Sordariales</taxon>
        <taxon>Lasiosphaeriaceae</taxon>
        <taxon>Lasiosphaeria</taxon>
    </lineage>
</organism>
<keyword evidence="3 5" id="KW-0863">Zinc-finger</keyword>
<dbReference type="InterPro" id="IPR013087">
    <property type="entry name" value="Znf_C2H2_type"/>
</dbReference>
<keyword evidence="9" id="KW-1185">Reference proteome</keyword>
<feature type="compositionally biased region" description="Basic and acidic residues" evidence="6">
    <location>
        <begin position="482"/>
        <end position="498"/>
    </location>
</feature>
<dbReference type="SMART" id="SM00355">
    <property type="entry name" value="ZnF_C2H2"/>
    <property type="match status" value="4"/>
</dbReference>
<feature type="compositionally biased region" description="Low complexity" evidence="6">
    <location>
        <begin position="468"/>
        <end position="481"/>
    </location>
</feature>
<dbReference type="PROSITE" id="PS00028">
    <property type="entry name" value="ZINC_FINGER_C2H2_1"/>
    <property type="match status" value="4"/>
</dbReference>
<keyword evidence="1" id="KW-0479">Metal-binding</keyword>
<evidence type="ECO:0000259" key="7">
    <source>
        <dbReference type="PROSITE" id="PS50157"/>
    </source>
</evidence>
<dbReference type="Proteomes" id="UP001172101">
    <property type="component" value="Unassembled WGS sequence"/>
</dbReference>
<dbReference type="FunFam" id="3.30.160.60:FF:002157">
    <property type="entry name" value="Transcription factor"/>
    <property type="match status" value="1"/>
</dbReference>
<name>A0AA40B3Z3_9PEZI</name>
<dbReference type="Gene3D" id="3.30.160.60">
    <property type="entry name" value="Classic Zinc Finger"/>
    <property type="match status" value="4"/>
</dbReference>